<dbReference type="InterPro" id="IPR000718">
    <property type="entry name" value="Peptidase_M13"/>
</dbReference>
<dbReference type="Pfam" id="PF01431">
    <property type="entry name" value="Peptidase_M13"/>
    <property type="match status" value="1"/>
</dbReference>
<feature type="region of interest" description="Disordered" evidence="8">
    <location>
        <begin position="352"/>
        <end position="374"/>
    </location>
</feature>
<dbReference type="eggNOG" id="KOG3624">
    <property type="taxonomic scope" value="Eukaryota"/>
</dbReference>
<evidence type="ECO:0000256" key="7">
    <source>
        <dbReference type="ARBA" id="ARBA00023049"/>
    </source>
</evidence>
<accession>G4TT97</accession>
<keyword evidence="4" id="KW-0479">Metal-binding</keyword>
<feature type="transmembrane region" description="Helical" evidence="9">
    <location>
        <begin position="50"/>
        <end position="72"/>
    </location>
</feature>
<dbReference type="GO" id="GO:0046872">
    <property type="term" value="F:metal ion binding"/>
    <property type="evidence" value="ECO:0007669"/>
    <property type="project" value="UniProtKB-KW"/>
</dbReference>
<gene>
    <name evidence="12" type="ORF">PIIN_08494</name>
</gene>
<evidence type="ECO:0000256" key="5">
    <source>
        <dbReference type="ARBA" id="ARBA00022801"/>
    </source>
</evidence>
<dbReference type="InterPro" id="IPR018497">
    <property type="entry name" value="Peptidase_M13_C"/>
</dbReference>
<dbReference type="SUPFAM" id="SSF55486">
    <property type="entry name" value="Metalloproteases ('zincins'), catalytic domain"/>
    <property type="match status" value="1"/>
</dbReference>
<dbReference type="HOGENOM" id="CLU_006187_2_0_1"/>
<dbReference type="GO" id="GO:0016485">
    <property type="term" value="P:protein processing"/>
    <property type="evidence" value="ECO:0007669"/>
    <property type="project" value="TreeGrafter"/>
</dbReference>
<keyword evidence="3" id="KW-0645">Protease</keyword>
<sequence length="860" mass="95755">MSAPAAPADVETAPLLRSSDEDEQSQAQDEGFFQKLADIAEQPLTTLTKVLLGVCLFLLLLLSVFVGLFAGAQHKINHKPSPAPPSVTPTTVLTTVTETLVSTKTSIFTTTVALPAPTGEPTADVCTSSDCIILSASILSSIDTSFDPCEDFYLYTNNGWLKSHPIPSDKGSFGNFEDVQLQNEAIIREILEAPSPKDLDLYDRKSLQKVKALYGECLAEDKLDKVGMAPLLDTIRVVRGLYNGSTSIDPHFATQQDGTQRSFATEATPKGLTAALAYLHSRGVGALFGFDIDGDIGVDPDKMTLWFWQPELGLPSKEYYEEPEISKVYEAAIEKLLFTVFEEEKAVQSKQFWPPFPWPQPPKGGDDDEKPENSTVRAKRLAKSVFKFEQAIARASQDLDELYDPIGSYNPVPFSNLTEGLPQIQFDNYLTAFAPRSFPSRVIVTYPAYITSLSAILDDAKKEDVEAYLIARTILSLAPLLGQDTYIWKVVRELREVLGGLKKGALPDRSEYCAKVVSEVLGYATGRFFVHEAFGGESKKKASNVITNVIEAFKTSLPHLSWMDKNSSTAAAEKASAIDVKVGYPLWPNTESSFQIYNFYKALDPSANGYFATVLAQETWDQIRKWQKLGRARNHMEWEMFASTVNAYYNPPAQEIVFPAGIMRPPWFSVNWPGYLNYGGMGAIAAHELCHAFDSAGRMYNQHGKLEEWWTNTTSQNFDKIQKCISKQYSEYTIDDGKGNKVHVNGELTSGENIADQGLINSYRAWKANYNSSYEQGSEYLLPGLNYTREQLFFISFGRTWARNMRPASAVQRIRTDPHSPTQFRVDGTLSDIPEFAQAFNCSTGSKLNPPKEKQCRLWS</sequence>
<keyword evidence="7" id="KW-0482">Metalloprotease</keyword>
<comment type="cofactor">
    <cofactor evidence="1">
        <name>Zn(2+)</name>
        <dbReference type="ChEBI" id="CHEBI:29105"/>
    </cofactor>
</comment>
<comment type="caution">
    <text evidence="12">The sequence shown here is derived from an EMBL/GenBank/DDBJ whole genome shotgun (WGS) entry which is preliminary data.</text>
</comment>
<dbReference type="Pfam" id="PF05649">
    <property type="entry name" value="Peptidase_M13_N"/>
    <property type="match status" value="1"/>
</dbReference>
<keyword evidence="6" id="KW-0862">Zinc</keyword>
<name>G4TT97_SERID</name>
<dbReference type="OrthoDB" id="6475849at2759"/>
<evidence type="ECO:0000256" key="6">
    <source>
        <dbReference type="ARBA" id="ARBA00022833"/>
    </source>
</evidence>
<dbReference type="Gene3D" id="3.40.390.10">
    <property type="entry name" value="Collagenase (Catalytic Domain)"/>
    <property type="match status" value="1"/>
</dbReference>
<keyword evidence="13" id="KW-1185">Reference proteome</keyword>
<dbReference type="PROSITE" id="PS51885">
    <property type="entry name" value="NEPRILYSIN"/>
    <property type="match status" value="1"/>
</dbReference>
<organism evidence="12 13">
    <name type="scientific">Serendipita indica (strain DSM 11827)</name>
    <name type="common">Root endophyte fungus</name>
    <name type="synonym">Piriformospora indica</name>
    <dbReference type="NCBI Taxonomy" id="1109443"/>
    <lineage>
        <taxon>Eukaryota</taxon>
        <taxon>Fungi</taxon>
        <taxon>Dikarya</taxon>
        <taxon>Basidiomycota</taxon>
        <taxon>Agaricomycotina</taxon>
        <taxon>Agaricomycetes</taxon>
        <taxon>Sebacinales</taxon>
        <taxon>Serendipitaceae</taxon>
        <taxon>Serendipita</taxon>
    </lineage>
</organism>
<keyword evidence="9" id="KW-1133">Transmembrane helix</keyword>
<feature type="domain" description="Peptidase M13 N-terminal" evidence="11">
    <location>
        <begin position="148"/>
        <end position="585"/>
    </location>
</feature>
<protein>
    <submittedName>
        <fullName evidence="12">Related to Endothelin-converting enzyme 1</fullName>
    </submittedName>
</protein>
<dbReference type="GO" id="GO:0004222">
    <property type="term" value="F:metalloendopeptidase activity"/>
    <property type="evidence" value="ECO:0007669"/>
    <property type="project" value="InterPro"/>
</dbReference>
<evidence type="ECO:0000256" key="3">
    <source>
        <dbReference type="ARBA" id="ARBA00022670"/>
    </source>
</evidence>
<dbReference type="InterPro" id="IPR042089">
    <property type="entry name" value="Peptidase_M13_dom_2"/>
</dbReference>
<evidence type="ECO:0000313" key="13">
    <source>
        <dbReference type="Proteomes" id="UP000007148"/>
    </source>
</evidence>
<evidence type="ECO:0000256" key="9">
    <source>
        <dbReference type="SAM" id="Phobius"/>
    </source>
</evidence>
<dbReference type="Gene3D" id="1.10.1380.10">
    <property type="entry name" value="Neutral endopeptidase , domain2"/>
    <property type="match status" value="1"/>
</dbReference>
<dbReference type="CDD" id="cd08662">
    <property type="entry name" value="M13"/>
    <property type="match status" value="1"/>
</dbReference>
<dbReference type="AlphaFoldDB" id="G4TT97"/>
<evidence type="ECO:0000259" key="10">
    <source>
        <dbReference type="Pfam" id="PF01431"/>
    </source>
</evidence>
<proteinExistence type="inferred from homology"/>
<comment type="similarity">
    <text evidence="2">Belongs to the peptidase M13 family.</text>
</comment>
<reference evidence="12 13" key="1">
    <citation type="journal article" date="2011" name="PLoS Pathog.">
        <title>Endophytic Life Strategies Decoded by Genome and Transcriptome Analyses of the Mutualistic Root Symbiont Piriformospora indica.</title>
        <authorList>
            <person name="Zuccaro A."/>
            <person name="Lahrmann U."/>
            <person name="Guldener U."/>
            <person name="Langen G."/>
            <person name="Pfiffi S."/>
            <person name="Biedenkopf D."/>
            <person name="Wong P."/>
            <person name="Samans B."/>
            <person name="Grimm C."/>
            <person name="Basiewicz M."/>
            <person name="Murat C."/>
            <person name="Martin F."/>
            <person name="Kogel K.H."/>
        </authorList>
    </citation>
    <scope>NUCLEOTIDE SEQUENCE [LARGE SCALE GENOMIC DNA]</scope>
    <source>
        <strain evidence="12 13">DSM 11827</strain>
    </source>
</reference>
<evidence type="ECO:0000256" key="8">
    <source>
        <dbReference type="SAM" id="MobiDB-lite"/>
    </source>
</evidence>
<feature type="domain" description="Peptidase M13 C-terminal" evidence="10">
    <location>
        <begin position="646"/>
        <end position="856"/>
    </location>
</feature>
<keyword evidence="9" id="KW-0472">Membrane</keyword>
<dbReference type="InterPro" id="IPR008753">
    <property type="entry name" value="Peptidase_M13_N"/>
</dbReference>
<evidence type="ECO:0000256" key="1">
    <source>
        <dbReference type="ARBA" id="ARBA00001947"/>
    </source>
</evidence>
<dbReference type="EMBL" id="CAFZ01000325">
    <property type="protein sequence ID" value="CCA74542.1"/>
    <property type="molecule type" value="Genomic_DNA"/>
</dbReference>
<dbReference type="PANTHER" id="PTHR11733">
    <property type="entry name" value="ZINC METALLOPROTEASE FAMILY M13 NEPRILYSIN-RELATED"/>
    <property type="match status" value="1"/>
</dbReference>
<dbReference type="OMA" id="FGWAQVW"/>
<keyword evidence="9" id="KW-0812">Transmembrane</keyword>
<evidence type="ECO:0000256" key="4">
    <source>
        <dbReference type="ARBA" id="ARBA00022723"/>
    </source>
</evidence>
<dbReference type="PRINTS" id="PR00786">
    <property type="entry name" value="NEPRILYSIN"/>
</dbReference>
<dbReference type="Proteomes" id="UP000007148">
    <property type="component" value="Unassembled WGS sequence"/>
</dbReference>
<evidence type="ECO:0000256" key="2">
    <source>
        <dbReference type="ARBA" id="ARBA00007357"/>
    </source>
</evidence>
<dbReference type="PANTHER" id="PTHR11733:SF167">
    <property type="entry name" value="FI17812P1-RELATED"/>
    <property type="match status" value="1"/>
</dbReference>
<keyword evidence="5" id="KW-0378">Hydrolase</keyword>
<dbReference type="InParanoid" id="G4TT97"/>
<dbReference type="STRING" id="1109443.G4TT97"/>
<feature type="region of interest" description="Disordered" evidence="8">
    <location>
        <begin position="1"/>
        <end position="28"/>
    </location>
</feature>
<dbReference type="InterPro" id="IPR024079">
    <property type="entry name" value="MetalloPept_cat_dom_sf"/>
</dbReference>
<evidence type="ECO:0000313" key="12">
    <source>
        <dbReference type="EMBL" id="CCA74542.1"/>
    </source>
</evidence>
<evidence type="ECO:0000259" key="11">
    <source>
        <dbReference type="Pfam" id="PF05649"/>
    </source>
</evidence>
<dbReference type="GO" id="GO:0005886">
    <property type="term" value="C:plasma membrane"/>
    <property type="evidence" value="ECO:0007669"/>
    <property type="project" value="TreeGrafter"/>
</dbReference>